<dbReference type="RefSeq" id="WP_023568395.1">
    <property type="nucleotide sequence ID" value="NZ_AP027258.1"/>
</dbReference>
<evidence type="ECO:0000256" key="4">
    <source>
        <dbReference type="ARBA" id="ARBA00022989"/>
    </source>
</evidence>
<dbReference type="GO" id="GO:0005886">
    <property type="term" value="C:plasma membrane"/>
    <property type="evidence" value="ECO:0007669"/>
    <property type="project" value="UniProtKB-SubCell"/>
</dbReference>
<dbReference type="GO" id="GO:0009246">
    <property type="term" value="P:enterobacterial common antigen biosynthetic process"/>
    <property type="evidence" value="ECO:0007669"/>
    <property type="project" value="InterPro"/>
</dbReference>
<dbReference type="PATRIC" id="fig|562.7409.peg.3973"/>
<feature type="transmembrane region" description="Helical" evidence="6">
    <location>
        <begin position="365"/>
        <end position="385"/>
    </location>
</feature>
<dbReference type="PANTHER" id="PTHR30250:SF30">
    <property type="entry name" value="LIPID III FLIPPASE"/>
    <property type="match status" value="1"/>
</dbReference>
<feature type="transmembrane region" description="Helical" evidence="6">
    <location>
        <begin position="223"/>
        <end position="246"/>
    </location>
</feature>
<feature type="transmembrane region" description="Helical" evidence="6">
    <location>
        <begin position="296"/>
        <end position="317"/>
    </location>
</feature>
<dbReference type="CDD" id="cd13125">
    <property type="entry name" value="MATE_like_10"/>
    <property type="match status" value="1"/>
</dbReference>
<dbReference type="InterPro" id="IPR050833">
    <property type="entry name" value="Poly_Biosynth_Transport"/>
</dbReference>
<feature type="transmembrane region" description="Helical" evidence="6">
    <location>
        <begin position="391"/>
        <end position="412"/>
    </location>
</feature>
<evidence type="ECO:0000313" key="7">
    <source>
        <dbReference type="EMBL" id="AIG62831.1"/>
    </source>
</evidence>
<keyword evidence="3 6" id="KW-0812">Transmembrane</keyword>
<comment type="subcellular location">
    <subcellularLocation>
        <location evidence="1">Cell membrane</location>
        <topology evidence="1">Multi-pass membrane protein</topology>
    </subcellularLocation>
</comment>
<dbReference type="AlphaFoldDB" id="A0A0A8J472"/>
<keyword evidence="5 6" id="KW-0472">Membrane</keyword>
<evidence type="ECO:0000256" key="1">
    <source>
        <dbReference type="ARBA" id="ARBA00004651"/>
    </source>
</evidence>
<feature type="transmembrane region" description="Helical" evidence="6">
    <location>
        <begin position="337"/>
        <end position="358"/>
    </location>
</feature>
<dbReference type="EMBL" id="KJ778807">
    <property type="protein sequence ID" value="AIG62831.1"/>
    <property type="molecule type" value="Genomic_DNA"/>
</dbReference>
<feature type="transmembrane region" description="Helical" evidence="6">
    <location>
        <begin position="150"/>
        <end position="171"/>
    </location>
</feature>
<dbReference type="PANTHER" id="PTHR30250">
    <property type="entry name" value="PST FAMILY PREDICTED COLANIC ACID TRANSPORTER"/>
    <property type="match status" value="1"/>
</dbReference>
<dbReference type="EMBL" id="AB812030">
    <property type="protein sequence ID" value="BAQ01204.1"/>
    <property type="molecule type" value="Genomic_DNA"/>
</dbReference>
<feature type="transmembrane region" description="Helical" evidence="6">
    <location>
        <begin position="183"/>
        <end position="202"/>
    </location>
</feature>
<reference evidence="8" key="1">
    <citation type="journal article" date="2014" name="DNA Res.">
        <title>A complete view of the genetic diversity of the Escherichia coli O-antigen biosynthesis gene cluster.</title>
        <authorList>
            <person name="Iguchi A."/>
            <person name="Iyoda S."/>
            <person name="Kikuchi T."/>
            <person name="Ogura Y."/>
            <person name="Katsura K."/>
            <person name="Ohnishi M."/>
            <person name="Hayashi T."/>
            <person name="Thomson N.R."/>
        </authorList>
    </citation>
    <scope>NUCLEOTIDE SEQUENCE</scope>
    <source>
        <strain evidence="8">E3a</strain>
    </source>
</reference>
<reference evidence="7" key="2">
    <citation type="journal article" date="2016" name="PLoS ONE">
        <title>Comparison of O-Antigen Gene Clusters of All O-Serogroups of Escherichia coli and Proposal for Adopting a New Nomenclature for O-Typing.</title>
        <authorList>
            <person name="DebRoy C."/>
            <person name="Fratamico P.M."/>
            <person name="Yan X."/>
            <person name="Baranzoni G."/>
            <person name="Liu Y."/>
            <person name="Needleman D.S."/>
            <person name="Tebbs R."/>
            <person name="O'Connell C.D."/>
            <person name="Allred A."/>
            <person name="Swimley M."/>
            <person name="Mwangi M."/>
            <person name="Kapur V."/>
            <person name="Raygoza Garay J.A."/>
            <person name="Roberts E.L."/>
            <person name="Katani R."/>
        </authorList>
    </citation>
    <scope>NUCLEOTIDE SEQUENCE</scope>
    <source>
        <strain evidence="7">E 3a</strain>
    </source>
</reference>
<proteinExistence type="predicted"/>
<evidence type="ECO:0000256" key="2">
    <source>
        <dbReference type="ARBA" id="ARBA00022475"/>
    </source>
</evidence>
<gene>
    <name evidence="8" type="primary">wzx</name>
</gene>
<protein>
    <submittedName>
        <fullName evidence="8">O-antigen flippase</fullName>
    </submittedName>
</protein>
<feature type="transmembrane region" description="Helical" evidence="6">
    <location>
        <begin position="46"/>
        <end position="66"/>
    </location>
</feature>
<evidence type="ECO:0000256" key="6">
    <source>
        <dbReference type="SAM" id="Phobius"/>
    </source>
</evidence>
<accession>A0A0A8J472</accession>
<feature type="transmembrane region" description="Helical" evidence="6">
    <location>
        <begin position="117"/>
        <end position="138"/>
    </location>
</feature>
<keyword evidence="4 6" id="KW-1133">Transmembrane helix</keyword>
<evidence type="ECO:0000256" key="3">
    <source>
        <dbReference type="ARBA" id="ARBA00022692"/>
    </source>
</evidence>
<keyword evidence="2" id="KW-1003">Cell membrane</keyword>
<dbReference type="InterPro" id="IPR044550">
    <property type="entry name" value="WzxE"/>
</dbReference>
<name>A0A0A8J472_ECOLX</name>
<organism evidence="8">
    <name type="scientific">Escherichia coli</name>
    <dbReference type="NCBI Taxonomy" id="562"/>
    <lineage>
        <taxon>Bacteria</taxon>
        <taxon>Pseudomonadati</taxon>
        <taxon>Pseudomonadota</taxon>
        <taxon>Gammaproteobacteria</taxon>
        <taxon>Enterobacterales</taxon>
        <taxon>Enterobacteriaceae</taxon>
        <taxon>Escherichia</taxon>
    </lineage>
</organism>
<feature type="transmembrane region" description="Helical" evidence="6">
    <location>
        <begin position="87"/>
        <end position="105"/>
    </location>
</feature>
<feature type="transmembrane region" description="Helical" evidence="6">
    <location>
        <begin position="266"/>
        <end position="284"/>
    </location>
</feature>
<evidence type="ECO:0000313" key="8">
    <source>
        <dbReference type="EMBL" id="BAQ01204.1"/>
    </source>
</evidence>
<evidence type="ECO:0000256" key="5">
    <source>
        <dbReference type="ARBA" id="ARBA00023136"/>
    </source>
</evidence>
<sequence>MRRLLSVTIFTGLLTFMKMCAGFIVSKVVAIYIGPSGLAMLGQIQNIVALFNGLVNSPAGAGVVRFTSQNYDNGDISKCVPWWRASMRWCIIVSSLVIISVIPFNKELSLWLFNDNSYSPVIIITVLILPLTALGTMINSVINGQQKYRVFVSIGMISVIISTAVMVILIMKFKVFGGLLAVSIQYGVIGFTSLLLCLRFAWVRPNYWFGKTSPDNMKHIFHYMLMAITSAFCLPLSLILIRKILIFYVGWDLTGQWQAVWKISEAYLSVVTLALSTYFLPKLSKLTTYGEIKREITSTVLVIMPLIVIMGIFIYIMRDKIIFLLFTNDFIASISLFKYQLCGDFIKILAWIFAYPLISQGKVKWYITLEILSAFLFVTLSFIFIQKLGLSGVFFAYIVNYLFYFLFILMNFKRIFKNI</sequence>